<proteinExistence type="predicted"/>
<sequence>MRYRKLDANGDYTFGHGQDDFYTNVPAAVAQAVETGLKLFQSEWFLDTSSGVPWRQNILGKYAANAYDLILKNAILTTQGVQTLDSYSSTLSDQTRALTVTATIDTIYGPTDVTITP</sequence>
<dbReference type="EMBL" id="JADIKF010000040">
    <property type="protein sequence ID" value="MBM7131544.1"/>
    <property type="molecule type" value="Genomic_DNA"/>
</dbReference>
<evidence type="ECO:0000313" key="1">
    <source>
        <dbReference type="EMBL" id="MBM7131544.1"/>
    </source>
</evidence>
<gene>
    <name evidence="1" type="ORF">ISS99_18640</name>
</gene>
<dbReference type="Proteomes" id="UP001430193">
    <property type="component" value="Unassembled WGS sequence"/>
</dbReference>
<name>A0ABS2KK59_9GAMM</name>
<keyword evidence="2" id="KW-1185">Reference proteome</keyword>
<reference evidence="1" key="1">
    <citation type="submission" date="2020-10" db="EMBL/GenBank/DDBJ databases">
        <title>Phylogeny of dyella-like bacteria.</title>
        <authorList>
            <person name="Fu J."/>
        </authorList>
    </citation>
    <scope>NUCLEOTIDE SEQUENCE</scope>
    <source>
        <strain evidence="1">DHON07</strain>
    </source>
</reference>
<protein>
    <recommendedName>
        <fullName evidence="3">Bacteriophage protein</fullName>
    </recommendedName>
</protein>
<dbReference type="RefSeq" id="WP_204633104.1">
    <property type="nucleotide sequence ID" value="NZ_BSOC01000001.1"/>
</dbReference>
<organism evidence="1 2">
    <name type="scientific">Dyella mobilis</name>
    <dbReference type="NCBI Taxonomy" id="1849582"/>
    <lineage>
        <taxon>Bacteria</taxon>
        <taxon>Pseudomonadati</taxon>
        <taxon>Pseudomonadota</taxon>
        <taxon>Gammaproteobacteria</taxon>
        <taxon>Lysobacterales</taxon>
        <taxon>Rhodanobacteraceae</taxon>
        <taxon>Dyella</taxon>
    </lineage>
</organism>
<accession>A0ABS2KK59</accession>
<evidence type="ECO:0000313" key="2">
    <source>
        <dbReference type="Proteomes" id="UP001430193"/>
    </source>
</evidence>
<dbReference type="Pfam" id="PF10934">
    <property type="entry name" value="Sheath_initiator"/>
    <property type="match status" value="1"/>
</dbReference>
<comment type="caution">
    <text evidence="1">The sequence shown here is derived from an EMBL/GenBank/DDBJ whole genome shotgun (WGS) entry which is preliminary data.</text>
</comment>
<evidence type="ECO:0008006" key="3">
    <source>
        <dbReference type="Google" id="ProtNLM"/>
    </source>
</evidence>
<dbReference type="InterPro" id="IPR020288">
    <property type="entry name" value="Sheath_initiator"/>
</dbReference>